<sequence length="159" mass="18083">VSCWLFSCLMIKLKFCCTQYQETQVPVKMLKSYRIQDNTGYCNIKAVVFRTKRNKNVCGNPDDEWVQKAKELIPRYDTVFTEPSLRTPTEKTPAATLIPDSINNGNMPLRFSANLSFRVASLLHSLNSVSPESCSHMRAYSLRNIVDSVQRGEVKVPNC</sequence>
<feature type="signal peptide" evidence="2">
    <location>
        <begin position="1"/>
        <end position="18"/>
    </location>
</feature>
<proteinExistence type="predicted"/>
<dbReference type="AlphaFoldDB" id="A0A3B5BC07"/>
<dbReference type="SUPFAM" id="SSF54117">
    <property type="entry name" value="Interleukin 8-like chemokines"/>
    <property type="match status" value="1"/>
</dbReference>
<name>A0A3B5BC07_9TELE</name>
<dbReference type="Ensembl" id="ENSSPAT00000031498.1">
    <property type="protein sequence ID" value="ENSSPAP00000030998.1"/>
    <property type="gene ID" value="ENSSPAG00000023245.1"/>
</dbReference>
<dbReference type="PANTHER" id="PTHR12015">
    <property type="entry name" value="SMALL INDUCIBLE CYTOKINE A"/>
    <property type="match status" value="1"/>
</dbReference>
<accession>A0A3B5BC07</accession>
<dbReference type="GeneTree" id="ENSGT01020000230600"/>
<feature type="domain" description="Chemokine interleukin-8-like" evidence="3">
    <location>
        <begin position="16"/>
        <end position="73"/>
    </location>
</feature>
<dbReference type="InterPro" id="IPR036048">
    <property type="entry name" value="Interleukin_8-like_sf"/>
</dbReference>
<dbReference type="GO" id="GO:0008009">
    <property type="term" value="F:chemokine activity"/>
    <property type="evidence" value="ECO:0007669"/>
    <property type="project" value="InterPro"/>
</dbReference>
<keyword evidence="1" id="KW-0202">Cytokine</keyword>
<dbReference type="PANTHER" id="PTHR12015:SF108">
    <property type="entry name" value="C-C MOTIF CHEMOKINE 20"/>
    <property type="match status" value="1"/>
</dbReference>
<evidence type="ECO:0000256" key="2">
    <source>
        <dbReference type="SAM" id="SignalP"/>
    </source>
</evidence>
<dbReference type="GO" id="GO:0005615">
    <property type="term" value="C:extracellular space"/>
    <property type="evidence" value="ECO:0007669"/>
    <property type="project" value="UniProtKB-KW"/>
</dbReference>
<evidence type="ECO:0000313" key="4">
    <source>
        <dbReference type="Ensembl" id="ENSSPAP00000030998.1"/>
    </source>
</evidence>
<dbReference type="InterPro" id="IPR001811">
    <property type="entry name" value="Chemokine_IL8-like_dom"/>
</dbReference>
<protein>
    <recommendedName>
        <fullName evidence="3">Chemokine interleukin-8-like domain-containing protein</fullName>
    </recommendedName>
</protein>
<feature type="chain" id="PRO_5017300263" description="Chemokine interleukin-8-like domain-containing protein" evidence="2">
    <location>
        <begin position="19"/>
        <end position="159"/>
    </location>
</feature>
<keyword evidence="2" id="KW-0732">Signal</keyword>
<dbReference type="Gene3D" id="2.40.50.40">
    <property type="match status" value="1"/>
</dbReference>
<dbReference type="SMART" id="SM00199">
    <property type="entry name" value="SCY"/>
    <property type="match status" value="1"/>
</dbReference>
<dbReference type="STRING" id="144197.ENSSPAP00000030998"/>
<reference evidence="4" key="1">
    <citation type="submission" date="2023-09" db="UniProtKB">
        <authorList>
            <consortium name="Ensembl"/>
        </authorList>
    </citation>
    <scope>IDENTIFICATION</scope>
</reference>
<organism evidence="4">
    <name type="scientific">Stegastes partitus</name>
    <name type="common">bicolor damselfish</name>
    <dbReference type="NCBI Taxonomy" id="144197"/>
    <lineage>
        <taxon>Eukaryota</taxon>
        <taxon>Metazoa</taxon>
        <taxon>Chordata</taxon>
        <taxon>Craniata</taxon>
        <taxon>Vertebrata</taxon>
        <taxon>Euteleostomi</taxon>
        <taxon>Actinopterygii</taxon>
        <taxon>Neopterygii</taxon>
        <taxon>Teleostei</taxon>
        <taxon>Neoteleostei</taxon>
        <taxon>Acanthomorphata</taxon>
        <taxon>Ovalentaria</taxon>
        <taxon>Pomacentridae</taxon>
        <taxon>Stegastes</taxon>
    </lineage>
</organism>
<dbReference type="GO" id="GO:0006955">
    <property type="term" value="P:immune response"/>
    <property type="evidence" value="ECO:0007669"/>
    <property type="project" value="InterPro"/>
</dbReference>
<dbReference type="Pfam" id="PF00048">
    <property type="entry name" value="IL8"/>
    <property type="match status" value="1"/>
</dbReference>
<dbReference type="InterPro" id="IPR039809">
    <property type="entry name" value="Chemokine_b/g/d"/>
</dbReference>
<evidence type="ECO:0000259" key="3">
    <source>
        <dbReference type="SMART" id="SM00199"/>
    </source>
</evidence>
<evidence type="ECO:0000256" key="1">
    <source>
        <dbReference type="ARBA" id="ARBA00022514"/>
    </source>
</evidence>